<dbReference type="Proteomes" id="UP000308444">
    <property type="component" value="Unassembled WGS sequence"/>
</dbReference>
<dbReference type="SUPFAM" id="SSF56399">
    <property type="entry name" value="ADP-ribosylation"/>
    <property type="match status" value="1"/>
</dbReference>
<dbReference type="InterPro" id="IPR003540">
    <property type="entry name" value="ADP-ribosyltransferase"/>
</dbReference>
<dbReference type="EMBL" id="SZOH01002027">
    <property type="protein sequence ID" value="TKI97491.1"/>
    <property type="molecule type" value="Genomic_DNA"/>
</dbReference>
<dbReference type="InterPro" id="IPR024079">
    <property type="entry name" value="MetalloPept_cat_dom_sf"/>
</dbReference>
<evidence type="ECO:0000259" key="3">
    <source>
        <dbReference type="PROSITE" id="PS51995"/>
    </source>
</evidence>
<organism evidence="4 5">
    <name type="scientific">Bacillus cereus</name>
    <dbReference type="NCBI Taxonomy" id="1396"/>
    <lineage>
        <taxon>Bacteria</taxon>
        <taxon>Bacillati</taxon>
        <taxon>Bacillota</taxon>
        <taxon>Bacilli</taxon>
        <taxon>Bacillales</taxon>
        <taxon>Bacillaceae</taxon>
        <taxon>Bacillus</taxon>
        <taxon>Bacillus cereus group</taxon>
    </lineage>
</organism>
<evidence type="ECO:0000256" key="2">
    <source>
        <dbReference type="ARBA" id="ARBA00022525"/>
    </source>
</evidence>
<accession>A0A9X9F4A2</accession>
<sequence length="416" mass="47657">MNIAFSMLSLFMLLGNSIGFTETTAQEAIQKKHRKLELGTPKIVRDFEGKKEKAKEWGEVYFGKWVDELIESERKEISDYVNDVKLANEMNAKLEATRGKIPDHSELKKSIEEVDKALKKEKTNEPMYVYFRVQESFFGLEDGSLRSGAKINLENFLEFEKDFVKNQSILKENGYINVSLHGESPSLLKEPSLYIQLKVPEGVHAGYTGKFITKEVTNDFLIERGQGIQIKKASIINQKGREFIKLEAELIKDGTLKNELEIHNKELNNELGLSDKFAGLVNMDLTGRWITLNYMKTENIVQSIRNIEKNILLELQKQAFKYSPEPNLIIADYKPTDHEAFEHLKGDPQYDNAFGLHLDNMGHATIVSLDNTEEKLGKGEENHVTLHELGHAIDDLVFKKISNELNFKQIYNTEKD</sequence>
<keyword evidence="2" id="KW-0964">Secreted</keyword>
<evidence type="ECO:0000313" key="5">
    <source>
        <dbReference type="Proteomes" id="UP000308444"/>
    </source>
</evidence>
<feature type="domain" description="ATLF-like" evidence="3">
    <location>
        <begin position="274"/>
        <end position="416"/>
    </location>
</feature>
<dbReference type="Gene3D" id="3.90.176.10">
    <property type="entry name" value="Toxin ADP-ribosyltransferase, Chain A, domain 1"/>
    <property type="match status" value="1"/>
</dbReference>
<proteinExistence type="predicted"/>
<comment type="caution">
    <text evidence="4">The sequence shown here is derived from an EMBL/GenBank/DDBJ whole genome shotgun (WGS) entry which is preliminary data.</text>
</comment>
<dbReference type="PROSITE" id="PS51995">
    <property type="entry name" value="ATLF"/>
    <property type="match status" value="1"/>
</dbReference>
<dbReference type="GO" id="GO:0005576">
    <property type="term" value="C:extracellular region"/>
    <property type="evidence" value="ECO:0007669"/>
    <property type="project" value="UniProtKB-SubCell"/>
</dbReference>
<dbReference type="SUPFAM" id="SSF55486">
    <property type="entry name" value="Metalloproteases ('zincins'), catalytic domain"/>
    <property type="match status" value="1"/>
</dbReference>
<dbReference type="Gene3D" id="3.40.390.10">
    <property type="entry name" value="Collagenase (Catalytic Domain)"/>
    <property type="match status" value="1"/>
</dbReference>
<dbReference type="PROSITE" id="PS51996">
    <property type="entry name" value="TR_MART"/>
    <property type="match status" value="1"/>
</dbReference>
<dbReference type="Pfam" id="PF03496">
    <property type="entry name" value="ADPrib_exo_Tox"/>
    <property type="match status" value="1"/>
</dbReference>
<evidence type="ECO:0000256" key="1">
    <source>
        <dbReference type="ARBA" id="ARBA00004613"/>
    </source>
</evidence>
<dbReference type="Pfam" id="PF07737">
    <property type="entry name" value="ATLF"/>
    <property type="match status" value="1"/>
</dbReference>
<dbReference type="InterPro" id="IPR014781">
    <property type="entry name" value="Anthrax_toxin_lethal/edema_N/C"/>
</dbReference>
<dbReference type="GO" id="GO:0008237">
    <property type="term" value="F:metallopeptidase activity"/>
    <property type="evidence" value="ECO:0007669"/>
    <property type="project" value="InterPro"/>
</dbReference>
<name>A0A9X9F4A2_BACCE</name>
<reference evidence="4 5" key="1">
    <citation type="journal article" date="2019" name="Environ. Microbiol.">
        <title>An active ?-lactamase is a part of an orchestrated cell wall stress resistance network of Bacillus subtilis and related rhizosphere species.</title>
        <authorList>
            <person name="Bucher T."/>
            <person name="Keren-Paz A."/>
            <person name="Hausser J."/>
            <person name="Olender T."/>
            <person name="Cytryn E."/>
            <person name="Kolodkin-Gal I."/>
        </authorList>
    </citation>
    <scope>NUCLEOTIDE SEQUENCE [LARGE SCALE GENOMIC DNA]</scope>
    <source>
        <strain evidence="4 5">I32</strain>
    </source>
</reference>
<comment type="subcellular location">
    <subcellularLocation>
        <location evidence="1">Secreted</location>
    </subcellularLocation>
</comment>
<feature type="non-terminal residue" evidence="4">
    <location>
        <position position="416"/>
    </location>
</feature>
<dbReference type="AlphaFoldDB" id="A0A9X9F4A2"/>
<protein>
    <recommendedName>
        <fullName evidence="3">ATLF-like domain-containing protein</fullName>
    </recommendedName>
</protein>
<dbReference type="InterPro" id="IPR047568">
    <property type="entry name" value="ATLF-like_dom"/>
</dbReference>
<evidence type="ECO:0000313" key="4">
    <source>
        <dbReference type="EMBL" id="TKI97491.1"/>
    </source>
</evidence>
<gene>
    <name evidence="4" type="ORF">FC695_25125</name>
</gene>